<evidence type="ECO:0000313" key="1">
    <source>
        <dbReference type="EMBL" id="MCS7480368.1"/>
    </source>
</evidence>
<dbReference type="Proteomes" id="UP001141259">
    <property type="component" value="Unassembled WGS sequence"/>
</dbReference>
<evidence type="ECO:0000313" key="2">
    <source>
        <dbReference type="Proteomes" id="UP001141259"/>
    </source>
</evidence>
<dbReference type="SUPFAM" id="SSF46785">
    <property type="entry name" value="Winged helix' DNA-binding domain"/>
    <property type="match status" value="1"/>
</dbReference>
<dbReference type="InterPro" id="IPR036390">
    <property type="entry name" value="WH_DNA-bd_sf"/>
</dbReference>
<dbReference type="RefSeq" id="WP_259625862.1">
    <property type="nucleotide sequence ID" value="NZ_JANYMP010000013.1"/>
</dbReference>
<proteinExistence type="predicted"/>
<comment type="caution">
    <text evidence="1">The sequence shown here is derived from an EMBL/GenBank/DDBJ whole genome shotgun (WGS) entry which is preliminary data.</text>
</comment>
<gene>
    <name evidence="1" type="ORF">NZH93_26230</name>
</gene>
<dbReference type="AlphaFoldDB" id="A0A9X2VRT5"/>
<organism evidence="1 2">
    <name type="scientific">Umezawaea endophytica</name>
    <dbReference type="NCBI Taxonomy" id="1654476"/>
    <lineage>
        <taxon>Bacteria</taxon>
        <taxon>Bacillati</taxon>
        <taxon>Actinomycetota</taxon>
        <taxon>Actinomycetes</taxon>
        <taxon>Pseudonocardiales</taxon>
        <taxon>Pseudonocardiaceae</taxon>
        <taxon>Umezawaea</taxon>
    </lineage>
</organism>
<protein>
    <submittedName>
        <fullName evidence="1">Uncharacterized protein</fullName>
    </submittedName>
</protein>
<dbReference type="EMBL" id="JANYMP010000013">
    <property type="protein sequence ID" value="MCS7480368.1"/>
    <property type="molecule type" value="Genomic_DNA"/>
</dbReference>
<name>A0A9X2VRT5_9PSEU</name>
<accession>A0A9X2VRT5</accession>
<reference evidence="1" key="1">
    <citation type="submission" date="2022-08" db="EMBL/GenBank/DDBJ databases">
        <authorList>
            <person name="Tistechok S."/>
            <person name="Samborskyy M."/>
            <person name="Roman I."/>
        </authorList>
    </citation>
    <scope>NUCLEOTIDE SEQUENCE</scope>
    <source>
        <strain evidence="1">DSM 103496</strain>
    </source>
</reference>
<sequence>MTTRTKLFTYPEQRTLEDAAFEREVVPTRIHSLLLPVWKVTVRATVVVAEDYDLIDRYLSRGIAEAGLSTTAALAEFFALDPPLVDRALRALEAVGHVGQADGHWRLTEVGLWSVRDGRRYEVANEDRRELYFDGFASRPLTKVCYDPSKVTMLSPDDLTSTAGRFTPLFSRWSFDPEALRTLSAHPDRARFNLPERIDNANPIGPPELTYLPLIVVSGVSRSGRPQHLAYSQASGEADLDLSALVESTPDITRSLENEQHAANPDQEEKRAREWVDRYDLTGHHLLRLRSGLLRIVLPGKHFRTDGPLRMHQLGSFVVRGNSFFQPWCDDQHLRRQALLSRVKSLLGTRSRTSTARLWPRIERVARQLDVGTIDQTELRALAVRAGDTTLVTQLDELARNT</sequence>
<keyword evidence="2" id="KW-1185">Reference proteome</keyword>